<dbReference type="PANTHER" id="PTHR28003">
    <property type="entry name" value="NUCLEOPORIN POM34"/>
    <property type="match status" value="1"/>
</dbReference>
<feature type="region of interest" description="Disordered" evidence="1">
    <location>
        <begin position="1"/>
        <end position="27"/>
    </location>
</feature>
<accession>A0A1Y2EJ84</accession>
<feature type="region of interest" description="Disordered" evidence="1">
    <location>
        <begin position="131"/>
        <end position="219"/>
    </location>
</feature>
<dbReference type="InterPro" id="IPR012578">
    <property type="entry name" value="Nucl_pore_cmplx"/>
</dbReference>
<dbReference type="RefSeq" id="XP_040721225.1">
    <property type="nucleotide sequence ID" value="XM_040861678.1"/>
</dbReference>
<evidence type="ECO:0000313" key="3">
    <source>
        <dbReference type="EMBL" id="ORY71633.1"/>
    </source>
</evidence>
<dbReference type="Pfam" id="PF08058">
    <property type="entry name" value="NPCC"/>
    <property type="match status" value="1"/>
</dbReference>
<dbReference type="STRING" id="1141098.A0A1Y2EJ84"/>
<keyword evidence="2" id="KW-0472">Membrane</keyword>
<comment type="caution">
    <text evidence="3">The sequence shown here is derived from an EMBL/GenBank/DDBJ whole genome shotgun (WGS) entry which is preliminary data.</text>
</comment>
<proteinExistence type="predicted"/>
<feature type="compositionally biased region" description="Low complexity" evidence="1">
    <location>
        <begin position="176"/>
        <end position="185"/>
    </location>
</feature>
<sequence length="287" mass="30207">MASLKAQKIASTPQKSPAAPAPLEESPGIWRHPRLAEITSRQQATSFTEKNLKAIVYNVVGWMLLAVLKATARKYLPTPAPNIKTISTNFYYLLLLAPIYNIVTAFWPLIRVLIWGKDELADIPLTPGQRKLLGLPPSSAPPTPGSAYSTPPRYSRTPSISGSAGSKRSFSGDSPLSNRGSLFNGNGSGGNSSGAFGGPISPFSPGNSPLLQKAMHGARRSSIGSASPLAASFGTSFGASTSSSIFGGGIDSPSPSPANGKRGSLALNNKWLYERGRRSSGNTWLHT</sequence>
<keyword evidence="4" id="KW-1185">Reference proteome</keyword>
<gene>
    <name evidence="3" type="ORF">BCR38DRAFT_454122</name>
</gene>
<dbReference type="Proteomes" id="UP000193689">
    <property type="component" value="Unassembled WGS sequence"/>
</dbReference>
<evidence type="ECO:0000313" key="4">
    <source>
        <dbReference type="Proteomes" id="UP000193689"/>
    </source>
</evidence>
<organism evidence="3 4">
    <name type="scientific">Pseudomassariella vexata</name>
    <dbReference type="NCBI Taxonomy" id="1141098"/>
    <lineage>
        <taxon>Eukaryota</taxon>
        <taxon>Fungi</taxon>
        <taxon>Dikarya</taxon>
        <taxon>Ascomycota</taxon>
        <taxon>Pezizomycotina</taxon>
        <taxon>Sordariomycetes</taxon>
        <taxon>Xylariomycetidae</taxon>
        <taxon>Amphisphaeriales</taxon>
        <taxon>Pseudomassariaceae</taxon>
        <taxon>Pseudomassariella</taxon>
    </lineage>
</organism>
<dbReference type="GO" id="GO:0006606">
    <property type="term" value="P:protein import into nucleus"/>
    <property type="evidence" value="ECO:0007669"/>
    <property type="project" value="TreeGrafter"/>
</dbReference>
<dbReference type="GO" id="GO:0030474">
    <property type="term" value="P:spindle pole body duplication"/>
    <property type="evidence" value="ECO:0007669"/>
    <property type="project" value="TreeGrafter"/>
</dbReference>
<dbReference type="GeneID" id="63777890"/>
<dbReference type="GO" id="GO:0005640">
    <property type="term" value="C:nuclear outer membrane"/>
    <property type="evidence" value="ECO:0007669"/>
    <property type="project" value="TreeGrafter"/>
</dbReference>
<dbReference type="EMBL" id="MCFJ01000001">
    <property type="protein sequence ID" value="ORY71633.1"/>
    <property type="molecule type" value="Genomic_DNA"/>
</dbReference>
<reference evidence="3 4" key="1">
    <citation type="submission" date="2016-07" db="EMBL/GenBank/DDBJ databases">
        <title>Pervasive Adenine N6-methylation of Active Genes in Fungi.</title>
        <authorList>
            <consortium name="DOE Joint Genome Institute"/>
            <person name="Mondo S.J."/>
            <person name="Dannebaum R.O."/>
            <person name="Kuo R.C."/>
            <person name="Labutti K."/>
            <person name="Haridas S."/>
            <person name="Kuo A."/>
            <person name="Salamov A."/>
            <person name="Ahrendt S.R."/>
            <person name="Lipzen A."/>
            <person name="Sullivan W."/>
            <person name="Andreopoulos W.B."/>
            <person name="Clum A."/>
            <person name="Lindquist E."/>
            <person name="Daum C."/>
            <person name="Ramamoorthy G.K."/>
            <person name="Gryganskyi A."/>
            <person name="Culley D."/>
            <person name="Magnuson J.K."/>
            <person name="James T.Y."/>
            <person name="O'Malley M.A."/>
            <person name="Stajich J.E."/>
            <person name="Spatafora J.W."/>
            <person name="Visel A."/>
            <person name="Grigoriev I.V."/>
        </authorList>
    </citation>
    <scope>NUCLEOTIDE SEQUENCE [LARGE SCALE GENOMIC DNA]</scope>
    <source>
        <strain evidence="3 4">CBS 129021</strain>
    </source>
</reference>
<feature type="transmembrane region" description="Helical" evidence="2">
    <location>
        <begin position="90"/>
        <end position="110"/>
    </location>
</feature>
<dbReference type="GO" id="GO:0070762">
    <property type="term" value="C:nuclear pore transmembrane ring"/>
    <property type="evidence" value="ECO:0007669"/>
    <property type="project" value="TreeGrafter"/>
</dbReference>
<keyword evidence="2" id="KW-1133">Transmembrane helix</keyword>
<dbReference type="OrthoDB" id="429932at2759"/>
<dbReference type="InParanoid" id="A0A1Y2EJ84"/>
<protein>
    <submittedName>
        <fullName evidence="3">Nuclear pore complex component-domain-containing protein</fullName>
    </submittedName>
</protein>
<feature type="compositionally biased region" description="Gly residues" evidence="1">
    <location>
        <begin position="186"/>
        <end position="197"/>
    </location>
</feature>
<feature type="compositionally biased region" description="Polar residues" evidence="1">
    <location>
        <begin position="156"/>
        <end position="175"/>
    </location>
</feature>
<dbReference type="AlphaFoldDB" id="A0A1Y2EJ84"/>
<evidence type="ECO:0000256" key="2">
    <source>
        <dbReference type="SAM" id="Phobius"/>
    </source>
</evidence>
<dbReference type="PANTHER" id="PTHR28003:SF1">
    <property type="entry name" value="NUCLEOPORIN POM34"/>
    <property type="match status" value="1"/>
</dbReference>
<evidence type="ECO:0000256" key="1">
    <source>
        <dbReference type="SAM" id="MobiDB-lite"/>
    </source>
</evidence>
<keyword evidence="2" id="KW-0812">Transmembrane</keyword>
<name>A0A1Y2EJ84_9PEZI</name>